<dbReference type="GO" id="GO:0006310">
    <property type="term" value="P:DNA recombination"/>
    <property type="evidence" value="ECO:0007669"/>
    <property type="project" value="UniProtKB-KW"/>
</dbReference>
<dbReference type="CDD" id="cd09272">
    <property type="entry name" value="RNase_HI_RT_Ty1"/>
    <property type="match status" value="1"/>
</dbReference>
<feature type="compositionally biased region" description="Polar residues" evidence="23">
    <location>
        <begin position="181"/>
        <end position="190"/>
    </location>
</feature>
<keyword evidence="9" id="KW-0064">Aspartyl protease</keyword>
<evidence type="ECO:0000259" key="24">
    <source>
        <dbReference type="PROSITE" id="PS50994"/>
    </source>
</evidence>
<dbReference type="InterPro" id="IPR012337">
    <property type="entry name" value="RNaseH-like_sf"/>
</dbReference>
<protein>
    <recommendedName>
        <fullName evidence="24">Integrase catalytic domain-containing protein</fullName>
    </recommendedName>
</protein>
<sequence>SARRRLYRTVADESTEIQTHINELRSIQEELHLLGTLVSDEDFTTILISSLPESWDQFTTAYLGASTSSASAATATTPTSTSLWKITSFQLVALILEENRRRTERSGLGANVAMQAHTSKPSAHGKTPVNKSNLECTNCHKKGHTHPDCWSEGGGSEGKGPRSNRPRKGGKSKPKGKERASQAQSEGTTTTDEKEAAYQSKDGQPSVKITRNSWIADTAATSHICNDRELFKSYIPLTSKSIEGIGQQSISALGIGKVSLNCNVNGKLITNHLQNVLYAPNAANNLLSIIKLDKADGYATCKGGGIKLWNKNDKLLAQGKIVNNLYVLDAEPIHAAREHAQVALSLPDTWDSLHKKYGHLSISGLKKLIRDNLIEGLTVDSTEEFHQCEACIQGKQHHKSFPAESETRAKNPGELTHSDVWGPARETSIQGSKYYISFTDDAVRRCTVLFMKKKSEAYEKVKEYMTWIEKKFGFTPKLVRVDNGTEYINQKTKDWCAEKGIEIQTTAPYSPSQNGVAERFNRTLMEMARSMLIGRNLPRFLWAEAVRHAAYLRNRSPTRALNGKTPEEAWSGRKPNMSHLQEFGCDVWILNEGSQSKLAPKSTKHTFVGFEDGPKAVRYYDSKTRNIKVSRNYIFSEKEPEAIEFELVPRLELEGELKGNSEPQSPEKTPKSPASKSKINNPDARLPAPRPRNEGTSQDEIDEEIIANLASNELGFVASLNNANDDLPQSINEAKASPEWEHWEKAINEEYSLLEGMETWELDDLPPERKAIGCRWVFLRKYNENGEIIRYKARLVAQGFSQIPGMDFDGTFAPVMRHDSLRALLAIAAIKNLEIQQLDVKGAYLNGDLREEIFMRQPDGFHDGTSKVCRLKKTLYGLKQSGREWNRKLDKVLTELRFSKSNVDHCVYIRTENGHTSYITVWVDDLMIFTDKSDEMNEIKAYLKKEFEISDLGEPKLIIGLEVKRDRKKHTISLGQTSYVDRILKKYGMENCRPVSTPMDPNVVLTRVNENDVKDEPREDRDERLGGRYAAAVGSLMYAAIGTRPDIAYAVQKLSKYSSNPGNSHWTALKRVFRYLAGTRDRVLFYGGDVDEDEVIFSAYCDADFASDSDDRKSISGYTLFLGNAAIAWSSKKQTTIALSTTEAEYTAIAHATRQIIWLRNLFQDLGYTQNDPTILFSDNQSAIALTQDPQFHARSKHFDITNHFVRAKVYDQTIEVIYCPTDEMTSDIFTKALAKPKHEQFTSELGLLPA</sequence>
<evidence type="ECO:0000256" key="7">
    <source>
        <dbReference type="ARBA" id="ARBA00022723"/>
    </source>
</evidence>
<dbReference type="Pfam" id="PF00665">
    <property type="entry name" value="rve"/>
    <property type="match status" value="1"/>
</dbReference>
<evidence type="ECO:0000256" key="14">
    <source>
        <dbReference type="ARBA" id="ARBA00022884"/>
    </source>
</evidence>
<evidence type="ECO:0000256" key="12">
    <source>
        <dbReference type="ARBA" id="ARBA00022840"/>
    </source>
</evidence>
<dbReference type="InterPro" id="IPR043502">
    <property type="entry name" value="DNA/RNA_pol_sf"/>
</dbReference>
<keyword evidence="20" id="KW-0511">Multifunctional enzyme</keyword>
<evidence type="ECO:0000313" key="26">
    <source>
        <dbReference type="Proteomes" id="UP000027222"/>
    </source>
</evidence>
<comment type="catalytic activity">
    <reaction evidence="22">
        <text>DNA(n) + a 2'-deoxyribonucleoside 5'-triphosphate = DNA(n+1) + diphosphate</text>
        <dbReference type="Rhea" id="RHEA:22508"/>
        <dbReference type="Rhea" id="RHEA-COMP:17339"/>
        <dbReference type="Rhea" id="RHEA-COMP:17340"/>
        <dbReference type="ChEBI" id="CHEBI:33019"/>
        <dbReference type="ChEBI" id="CHEBI:61560"/>
        <dbReference type="ChEBI" id="CHEBI:173112"/>
        <dbReference type="EC" id="2.7.7.7"/>
    </reaction>
</comment>
<evidence type="ECO:0000256" key="1">
    <source>
        <dbReference type="ARBA" id="ARBA00002180"/>
    </source>
</evidence>
<dbReference type="SUPFAM" id="SSF53098">
    <property type="entry name" value="Ribonuclease H-like"/>
    <property type="match status" value="1"/>
</dbReference>
<dbReference type="Gene3D" id="3.30.420.10">
    <property type="entry name" value="Ribonuclease H-like superfamily/Ribonuclease H"/>
    <property type="match status" value="1"/>
</dbReference>
<dbReference type="InterPro" id="IPR054722">
    <property type="entry name" value="PolX-like_BBD"/>
</dbReference>
<dbReference type="GO" id="GO:0004519">
    <property type="term" value="F:endonuclease activity"/>
    <property type="evidence" value="ECO:0007669"/>
    <property type="project" value="UniProtKB-KW"/>
</dbReference>
<dbReference type="AlphaFoldDB" id="A0A067T5Q4"/>
<evidence type="ECO:0000256" key="23">
    <source>
        <dbReference type="SAM" id="MobiDB-lite"/>
    </source>
</evidence>
<evidence type="ECO:0000256" key="2">
    <source>
        <dbReference type="ARBA" id="ARBA00022578"/>
    </source>
</evidence>
<keyword evidence="4" id="KW-0645">Protease</keyword>
<evidence type="ECO:0000256" key="5">
    <source>
        <dbReference type="ARBA" id="ARBA00022695"/>
    </source>
</evidence>
<reference evidence="26" key="1">
    <citation type="journal article" date="2014" name="Proc. Natl. Acad. Sci. U.S.A.">
        <title>Extensive sampling of basidiomycete genomes demonstrates inadequacy of the white-rot/brown-rot paradigm for wood decay fungi.</title>
        <authorList>
            <person name="Riley R."/>
            <person name="Salamov A.A."/>
            <person name="Brown D.W."/>
            <person name="Nagy L.G."/>
            <person name="Floudas D."/>
            <person name="Held B.W."/>
            <person name="Levasseur A."/>
            <person name="Lombard V."/>
            <person name="Morin E."/>
            <person name="Otillar R."/>
            <person name="Lindquist E.A."/>
            <person name="Sun H."/>
            <person name="LaButti K.M."/>
            <person name="Schmutz J."/>
            <person name="Jabbour D."/>
            <person name="Luo H."/>
            <person name="Baker S.E."/>
            <person name="Pisabarro A.G."/>
            <person name="Walton J.D."/>
            <person name="Blanchette R.A."/>
            <person name="Henrissat B."/>
            <person name="Martin F."/>
            <person name="Cullen D."/>
            <person name="Hibbett D.S."/>
            <person name="Grigoriev I.V."/>
        </authorList>
    </citation>
    <scope>NUCLEOTIDE SEQUENCE [LARGE SCALE GENOMIC DNA]</scope>
    <source>
        <strain evidence="26">CBS 339.88</strain>
    </source>
</reference>
<dbReference type="GO" id="GO:0015074">
    <property type="term" value="P:DNA integration"/>
    <property type="evidence" value="ECO:0007669"/>
    <property type="project" value="UniProtKB-KW"/>
</dbReference>
<dbReference type="InterPro" id="IPR001584">
    <property type="entry name" value="Integrase_cat-core"/>
</dbReference>
<keyword evidence="11" id="KW-0378">Hydrolase</keyword>
<evidence type="ECO:0000256" key="13">
    <source>
        <dbReference type="ARBA" id="ARBA00022842"/>
    </source>
</evidence>
<dbReference type="InterPro" id="IPR057670">
    <property type="entry name" value="SH3_retrovirus"/>
</dbReference>
<dbReference type="InterPro" id="IPR036397">
    <property type="entry name" value="RNaseH_sf"/>
</dbReference>
<dbReference type="SUPFAM" id="SSF56672">
    <property type="entry name" value="DNA/RNA polymerases"/>
    <property type="match status" value="1"/>
</dbReference>
<dbReference type="GO" id="GO:0004190">
    <property type="term" value="F:aspartic-type endopeptidase activity"/>
    <property type="evidence" value="ECO:0007669"/>
    <property type="project" value="UniProtKB-KW"/>
</dbReference>
<evidence type="ECO:0000256" key="10">
    <source>
        <dbReference type="ARBA" id="ARBA00022759"/>
    </source>
</evidence>
<evidence type="ECO:0000256" key="18">
    <source>
        <dbReference type="ARBA" id="ARBA00023113"/>
    </source>
</evidence>
<evidence type="ECO:0000256" key="3">
    <source>
        <dbReference type="ARBA" id="ARBA00022612"/>
    </source>
</evidence>
<evidence type="ECO:0000256" key="19">
    <source>
        <dbReference type="ARBA" id="ARBA00023172"/>
    </source>
</evidence>
<comment type="catalytic activity">
    <reaction evidence="21">
        <text>DNA(n) + a 2'-deoxyribonucleoside 5'-triphosphate = DNA(n+1) + diphosphate</text>
        <dbReference type="Rhea" id="RHEA:22508"/>
        <dbReference type="Rhea" id="RHEA-COMP:17339"/>
        <dbReference type="Rhea" id="RHEA-COMP:17340"/>
        <dbReference type="ChEBI" id="CHEBI:33019"/>
        <dbReference type="ChEBI" id="CHEBI:61560"/>
        <dbReference type="ChEBI" id="CHEBI:173112"/>
        <dbReference type="EC" id="2.7.7.49"/>
    </reaction>
</comment>
<keyword evidence="19" id="KW-0233">DNA recombination</keyword>
<dbReference type="InterPro" id="IPR025724">
    <property type="entry name" value="GAG-pre-integrase_dom"/>
</dbReference>
<feature type="region of interest" description="Disordered" evidence="23">
    <location>
        <begin position="655"/>
        <end position="698"/>
    </location>
</feature>
<dbReference type="Pfam" id="PF14223">
    <property type="entry name" value="Retrotran_gag_2"/>
    <property type="match status" value="1"/>
</dbReference>
<keyword evidence="15" id="KW-0229">DNA integration</keyword>
<keyword evidence="2" id="KW-0815">Transposition</keyword>
<proteinExistence type="predicted"/>
<evidence type="ECO:0000256" key="22">
    <source>
        <dbReference type="ARBA" id="ARBA00049244"/>
    </source>
</evidence>
<organism evidence="25 26">
    <name type="scientific">Galerina marginata (strain CBS 339.88)</name>
    <dbReference type="NCBI Taxonomy" id="685588"/>
    <lineage>
        <taxon>Eukaryota</taxon>
        <taxon>Fungi</taxon>
        <taxon>Dikarya</taxon>
        <taxon>Basidiomycota</taxon>
        <taxon>Agaricomycotina</taxon>
        <taxon>Agaricomycetes</taxon>
        <taxon>Agaricomycetidae</taxon>
        <taxon>Agaricales</taxon>
        <taxon>Agaricineae</taxon>
        <taxon>Strophariaceae</taxon>
        <taxon>Galerina</taxon>
    </lineage>
</organism>
<evidence type="ECO:0000256" key="17">
    <source>
        <dbReference type="ARBA" id="ARBA00022932"/>
    </source>
</evidence>
<evidence type="ECO:0000313" key="25">
    <source>
        <dbReference type="EMBL" id="KDR75264.1"/>
    </source>
</evidence>
<keyword evidence="3" id="KW-1188">Viral release from host cell</keyword>
<dbReference type="InterPro" id="IPR039537">
    <property type="entry name" value="Retrotran_Ty1/copia-like"/>
</dbReference>
<evidence type="ECO:0000256" key="20">
    <source>
        <dbReference type="ARBA" id="ARBA00023268"/>
    </source>
</evidence>
<dbReference type="Pfam" id="PF07727">
    <property type="entry name" value="RVT_2"/>
    <property type="match status" value="1"/>
</dbReference>
<evidence type="ECO:0000256" key="6">
    <source>
        <dbReference type="ARBA" id="ARBA00022722"/>
    </source>
</evidence>
<dbReference type="Pfam" id="PF22936">
    <property type="entry name" value="Pol_BBD"/>
    <property type="match status" value="1"/>
</dbReference>
<keyword evidence="17" id="KW-0239">DNA-directed DNA polymerase</keyword>
<dbReference type="EMBL" id="KL142381">
    <property type="protein sequence ID" value="KDR75264.1"/>
    <property type="molecule type" value="Genomic_DNA"/>
</dbReference>
<feature type="compositionally biased region" description="Polar residues" evidence="23">
    <location>
        <begin position="661"/>
        <end position="680"/>
    </location>
</feature>
<name>A0A067T5Q4_GALM3</name>
<dbReference type="HOGENOM" id="CLU_001650_5_1_1"/>
<evidence type="ECO:0000256" key="16">
    <source>
        <dbReference type="ARBA" id="ARBA00022918"/>
    </source>
</evidence>
<keyword evidence="8" id="KW-0547">Nucleotide-binding</keyword>
<keyword evidence="16" id="KW-0695">RNA-directed DNA polymerase</keyword>
<feature type="non-terminal residue" evidence="25">
    <location>
        <position position="1"/>
    </location>
</feature>
<keyword evidence="10" id="KW-0255">Endonuclease</keyword>
<dbReference type="PANTHER" id="PTHR42648:SF11">
    <property type="entry name" value="TRANSPOSON TY4-P GAG-POL POLYPROTEIN"/>
    <property type="match status" value="1"/>
</dbReference>
<dbReference type="GO" id="GO:0003723">
    <property type="term" value="F:RNA binding"/>
    <property type="evidence" value="ECO:0007669"/>
    <property type="project" value="UniProtKB-KW"/>
</dbReference>
<dbReference type="GO" id="GO:0005634">
    <property type="term" value="C:nucleus"/>
    <property type="evidence" value="ECO:0007669"/>
    <property type="project" value="UniProtKB-ARBA"/>
</dbReference>
<dbReference type="GO" id="GO:0003887">
    <property type="term" value="F:DNA-directed DNA polymerase activity"/>
    <property type="evidence" value="ECO:0007669"/>
    <property type="project" value="UniProtKB-KW"/>
</dbReference>
<dbReference type="PROSITE" id="PS50994">
    <property type="entry name" value="INTEGRASE"/>
    <property type="match status" value="1"/>
</dbReference>
<dbReference type="STRING" id="685588.A0A067T5Q4"/>
<dbReference type="PANTHER" id="PTHR42648">
    <property type="entry name" value="TRANSPOSASE, PUTATIVE-RELATED"/>
    <property type="match status" value="1"/>
</dbReference>
<dbReference type="Pfam" id="PF25597">
    <property type="entry name" value="SH3_retrovirus"/>
    <property type="match status" value="1"/>
</dbReference>
<dbReference type="Pfam" id="PF13976">
    <property type="entry name" value="gag_pre-integrs"/>
    <property type="match status" value="1"/>
</dbReference>
<keyword evidence="14" id="KW-0694">RNA-binding</keyword>
<keyword evidence="12" id="KW-0067">ATP-binding</keyword>
<feature type="region of interest" description="Disordered" evidence="23">
    <location>
        <begin position="143"/>
        <end position="206"/>
    </location>
</feature>
<dbReference type="OrthoDB" id="7691805at2759"/>
<evidence type="ECO:0000256" key="15">
    <source>
        <dbReference type="ARBA" id="ARBA00022908"/>
    </source>
</evidence>
<accession>A0A067T5Q4</accession>
<evidence type="ECO:0000256" key="9">
    <source>
        <dbReference type="ARBA" id="ARBA00022750"/>
    </source>
</evidence>
<gene>
    <name evidence="25" type="ORF">GALMADRAFT_24757</name>
</gene>
<dbReference type="GO" id="GO:0003964">
    <property type="term" value="F:RNA-directed DNA polymerase activity"/>
    <property type="evidence" value="ECO:0007669"/>
    <property type="project" value="UniProtKB-KW"/>
</dbReference>
<feature type="non-terminal residue" evidence="25">
    <location>
        <position position="1251"/>
    </location>
</feature>
<keyword evidence="5" id="KW-0548">Nucleotidyltransferase</keyword>
<dbReference type="InterPro" id="IPR013103">
    <property type="entry name" value="RVT_2"/>
</dbReference>
<evidence type="ECO:0000256" key="4">
    <source>
        <dbReference type="ARBA" id="ARBA00022670"/>
    </source>
</evidence>
<keyword evidence="13" id="KW-0460">Magnesium</keyword>
<dbReference type="Proteomes" id="UP000027222">
    <property type="component" value="Unassembled WGS sequence"/>
</dbReference>
<keyword evidence="7" id="KW-0479">Metal-binding</keyword>
<feature type="domain" description="Integrase catalytic" evidence="24">
    <location>
        <begin position="408"/>
        <end position="574"/>
    </location>
</feature>
<dbReference type="GO" id="GO:0032196">
    <property type="term" value="P:transposition"/>
    <property type="evidence" value="ECO:0007669"/>
    <property type="project" value="UniProtKB-KW"/>
</dbReference>
<evidence type="ECO:0000256" key="8">
    <source>
        <dbReference type="ARBA" id="ARBA00022741"/>
    </source>
</evidence>
<evidence type="ECO:0000256" key="11">
    <source>
        <dbReference type="ARBA" id="ARBA00022801"/>
    </source>
</evidence>
<dbReference type="GO" id="GO:0006508">
    <property type="term" value="P:proteolysis"/>
    <property type="evidence" value="ECO:0007669"/>
    <property type="project" value="UniProtKB-KW"/>
</dbReference>
<comment type="function">
    <text evidence="1">The aspartyl protease (PR) mediates the proteolytic cleavages of the Gag and Gag-Pol polyproteins after assembly of the VLP.</text>
</comment>
<feature type="compositionally biased region" description="Basic residues" evidence="23">
    <location>
        <begin position="162"/>
        <end position="174"/>
    </location>
</feature>
<dbReference type="GO" id="GO:0046872">
    <property type="term" value="F:metal ion binding"/>
    <property type="evidence" value="ECO:0007669"/>
    <property type="project" value="UniProtKB-KW"/>
</dbReference>
<keyword evidence="26" id="KW-1185">Reference proteome</keyword>
<evidence type="ECO:0000256" key="21">
    <source>
        <dbReference type="ARBA" id="ARBA00048173"/>
    </source>
</evidence>
<keyword evidence="18" id="KW-0917">Virion maturation</keyword>
<dbReference type="GO" id="GO:0005524">
    <property type="term" value="F:ATP binding"/>
    <property type="evidence" value="ECO:0007669"/>
    <property type="project" value="UniProtKB-KW"/>
</dbReference>
<keyword evidence="6" id="KW-0540">Nuclease</keyword>
<keyword evidence="17" id="KW-0808">Transferase</keyword>